<feature type="coiled-coil region" evidence="1">
    <location>
        <begin position="227"/>
        <end position="310"/>
    </location>
</feature>
<evidence type="ECO:0000313" key="3">
    <source>
        <dbReference type="Proteomes" id="UP000825935"/>
    </source>
</evidence>
<sequence>MATVTGLSTILLKKPEDWLMAKSFTPRTSCHTDCILCCNIRHVSFLCCHGHSQVPKKVSRRDSIALFLQMALLWTPSVHATESVHLEGEQITGDLSDGRQGEMLIRELHLGESSGLVLASAGASQTSKSSLGLLGCLIFGLLFWREKQANIANITSLEDVHVRIKNADAELSSWTRYSVGFKLEEAHLNFENEMDSSRHGALKHQLFSVKSSNVEKGMRLEKDIYVSNTLKQQIRKLTVSIDEIKNDCTSLRENTAQKTRLREVFEEELQNAEAALQLKAEEISSLKLAIEELEQAYKKLIGKSASVESSLDMLDKKVSTLKVEIEGLKSSLNFSCMAAGHLLEELNIVASSNESLETKIAELRSNLEHEKAALTKLKADKHELLVLNQQKAQMLSNELTRLRSELDGDFEIARQLAVEKAEVEKVLREKNEIVESSREALSADVQRLRVLESEMHTLCQQLHNEESQTLDLKTAQKNNAALKEIIDILQDLESQISIEKEVSNRFEKDLHDTLRALTLSETEVLGLEKNLDSIKNSIVHLQDELVRVNELGKSLKEALKKEKRATAYARRQHALKQNKLTNENLVVEELQNELQKFKDLILTSRAQVHLKNSQLKEAGGIAKCLTDDVSALAATHEEQTRLLELKDLTQQIQLTSCDKVSPIVPKASHRQDISDIGVEKSRRKLE</sequence>
<evidence type="ECO:0000256" key="1">
    <source>
        <dbReference type="SAM" id="Coils"/>
    </source>
</evidence>
<dbReference type="Proteomes" id="UP000825935">
    <property type="component" value="Chromosome 37"/>
</dbReference>
<feature type="coiled-coil region" evidence="1">
    <location>
        <begin position="448"/>
        <end position="607"/>
    </location>
</feature>
<feature type="coiled-coil region" evidence="1">
    <location>
        <begin position="346"/>
        <end position="380"/>
    </location>
</feature>
<dbReference type="EMBL" id="CM035442">
    <property type="protein sequence ID" value="KAH7280167.1"/>
    <property type="molecule type" value="Genomic_DNA"/>
</dbReference>
<keyword evidence="1" id="KW-0175">Coiled coil</keyword>
<reference evidence="2" key="1">
    <citation type="submission" date="2021-08" db="EMBL/GenBank/DDBJ databases">
        <title>WGS assembly of Ceratopteris richardii.</title>
        <authorList>
            <person name="Marchant D.B."/>
            <person name="Chen G."/>
            <person name="Jenkins J."/>
            <person name="Shu S."/>
            <person name="Leebens-Mack J."/>
            <person name="Grimwood J."/>
            <person name="Schmutz J."/>
            <person name="Soltis P."/>
            <person name="Soltis D."/>
            <person name="Chen Z.-H."/>
        </authorList>
    </citation>
    <scope>NUCLEOTIDE SEQUENCE</scope>
    <source>
        <strain evidence="2">Whitten #5841</strain>
        <tissue evidence="2">Leaf</tissue>
    </source>
</reference>
<gene>
    <name evidence="2" type="ORF">KP509_37G054200</name>
</gene>
<dbReference type="AlphaFoldDB" id="A0A8T2Q7Z1"/>
<comment type="caution">
    <text evidence="2">The sequence shown here is derived from an EMBL/GenBank/DDBJ whole genome shotgun (WGS) entry which is preliminary data.</text>
</comment>
<proteinExistence type="predicted"/>
<protein>
    <submittedName>
        <fullName evidence="2">Uncharacterized protein</fullName>
    </submittedName>
</protein>
<dbReference type="OrthoDB" id="10629912at2759"/>
<dbReference type="SUPFAM" id="SSF57997">
    <property type="entry name" value="Tropomyosin"/>
    <property type="match status" value="1"/>
</dbReference>
<name>A0A8T2Q7Z1_CERRI</name>
<keyword evidence="3" id="KW-1185">Reference proteome</keyword>
<dbReference type="OMA" id="NEQMKSQ"/>
<accession>A0A8T2Q7Z1</accession>
<organism evidence="2 3">
    <name type="scientific">Ceratopteris richardii</name>
    <name type="common">Triangle waterfern</name>
    <dbReference type="NCBI Taxonomy" id="49495"/>
    <lineage>
        <taxon>Eukaryota</taxon>
        <taxon>Viridiplantae</taxon>
        <taxon>Streptophyta</taxon>
        <taxon>Embryophyta</taxon>
        <taxon>Tracheophyta</taxon>
        <taxon>Polypodiopsida</taxon>
        <taxon>Polypodiidae</taxon>
        <taxon>Polypodiales</taxon>
        <taxon>Pteridineae</taxon>
        <taxon>Pteridaceae</taxon>
        <taxon>Parkerioideae</taxon>
        <taxon>Ceratopteris</taxon>
    </lineage>
</organism>
<evidence type="ECO:0000313" key="2">
    <source>
        <dbReference type="EMBL" id="KAH7280167.1"/>
    </source>
</evidence>